<dbReference type="NCBIfam" id="NF047330">
    <property type="entry name" value="MCR_0457_fam"/>
    <property type="match status" value="1"/>
</dbReference>
<protein>
    <recommendedName>
        <fullName evidence="2">DUF7944 domain-containing protein</fullName>
    </recommendedName>
</protein>
<accession>A0A2H9YPJ7</accession>
<dbReference type="AlphaFoldDB" id="A0A2H9YPJ7"/>
<sequence>MKYPLLQAMTLCAASAVTLLGTSAFAANENINVTPTQQVTKQELAAIYVLSEICPSMVKDKSQFNQGYTKLVTEYMPGQRNPVASLNQMVQQNDFRSILAEAQSDAKKAGKKKNQVICNELTTYNN</sequence>
<dbReference type="EMBL" id="PHRG01000008">
    <property type="protein sequence ID" value="PJO74557.1"/>
    <property type="molecule type" value="Genomic_DNA"/>
</dbReference>
<dbReference type="RefSeq" id="WP_100535430.1">
    <property type="nucleotide sequence ID" value="NZ_CBDBYO010000024.1"/>
</dbReference>
<evidence type="ECO:0000259" key="2">
    <source>
        <dbReference type="Pfam" id="PF25642"/>
    </source>
</evidence>
<dbReference type="Proteomes" id="UP000243446">
    <property type="component" value="Unassembled WGS sequence"/>
</dbReference>
<reference evidence="3 4" key="1">
    <citation type="submission" date="2017-11" db="EMBL/GenBank/DDBJ databases">
        <title>Revising the taxonomy of the Acinetobacter lwoffii group: the description of Acinetobacter pseudolwoffii sp. nov. and emended description of Acinetobacter lwoffii.</title>
        <authorList>
            <person name="Nemec A."/>
            <person name="Radolfova-Krizova L."/>
        </authorList>
    </citation>
    <scope>NUCLEOTIDE SEQUENCE [LARGE SCALE GENOMIC DNA]</scope>
    <source>
        <strain evidence="3 4">ANC 5044</strain>
    </source>
</reference>
<evidence type="ECO:0000256" key="1">
    <source>
        <dbReference type="SAM" id="SignalP"/>
    </source>
</evidence>
<keyword evidence="1" id="KW-0732">Signal</keyword>
<name>A0A2H9YPJ7_9GAMM</name>
<proteinExistence type="predicted"/>
<dbReference type="InterPro" id="IPR057704">
    <property type="entry name" value="DUF7944"/>
</dbReference>
<organism evidence="3 4">
    <name type="scientific">Acinetobacter pseudolwoffii</name>
    <dbReference type="NCBI Taxonomy" id="2053287"/>
    <lineage>
        <taxon>Bacteria</taxon>
        <taxon>Pseudomonadati</taxon>
        <taxon>Pseudomonadota</taxon>
        <taxon>Gammaproteobacteria</taxon>
        <taxon>Moraxellales</taxon>
        <taxon>Moraxellaceae</taxon>
        <taxon>Acinetobacter</taxon>
    </lineage>
</organism>
<dbReference type="Pfam" id="PF25642">
    <property type="entry name" value="DUF7944"/>
    <property type="match status" value="1"/>
</dbReference>
<comment type="caution">
    <text evidence="3">The sequence shown here is derived from an EMBL/GenBank/DDBJ whole genome shotgun (WGS) entry which is preliminary data.</text>
</comment>
<dbReference type="GeneID" id="97177871"/>
<gene>
    <name evidence="3" type="ORF">CWI32_12505</name>
</gene>
<feature type="signal peptide" evidence="1">
    <location>
        <begin position="1"/>
        <end position="26"/>
    </location>
</feature>
<evidence type="ECO:0000313" key="4">
    <source>
        <dbReference type="Proteomes" id="UP000243446"/>
    </source>
</evidence>
<evidence type="ECO:0000313" key="3">
    <source>
        <dbReference type="EMBL" id="PJO74557.1"/>
    </source>
</evidence>
<feature type="chain" id="PRO_5014127755" description="DUF7944 domain-containing protein" evidence="1">
    <location>
        <begin position="27"/>
        <end position="126"/>
    </location>
</feature>
<feature type="domain" description="DUF7944" evidence="2">
    <location>
        <begin position="40"/>
        <end position="121"/>
    </location>
</feature>